<keyword evidence="1" id="KW-0285">Flavoprotein</keyword>
<organism evidence="4 5">
    <name type="scientific">Kineothrix alysoides</name>
    <dbReference type="NCBI Taxonomy" id="1469948"/>
    <lineage>
        <taxon>Bacteria</taxon>
        <taxon>Bacillati</taxon>
        <taxon>Bacillota</taxon>
        <taxon>Clostridia</taxon>
        <taxon>Lachnospirales</taxon>
        <taxon>Lachnospiraceae</taxon>
        <taxon>Kineothrix</taxon>
    </lineage>
</organism>
<feature type="domain" description="NADPH-dependent FMN reductase-like" evidence="3">
    <location>
        <begin position="1"/>
        <end position="131"/>
    </location>
</feature>
<dbReference type="EMBL" id="SLUO01000011">
    <property type="protein sequence ID" value="TCL56684.1"/>
    <property type="molecule type" value="Genomic_DNA"/>
</dbReference>
<dbReference type="OrthoDB" id="9805976at2"/>
<dbReference type="Gene3D" id="3.40.50.360">
    <property type="match status" value="1"/>
</dbReference>
<dbReference type="InterPro" id="IPR029039">
    <property type="entry name" value="Flavoprotein-like_sf"/>
</dbReference>
<protein>
    <submittedName>
        <fullName evidence="4">NADPH-dependent FMN reductase</fullName>
    </submittedName>
</protein>
<keyword evidence="5" id="KW-1185">Reference proteome</keyword>
<dbReference type="AlphaFoldDB" id="A0A4R1QXL7"/>
<dbReference type="Proteomes" id="UP000295718">
    <property type="component" value="Unassembled WGS sequence"/>
</dbReference>
<dbReference type="Pfam" id="PF03358">
    <property type="entry name" value="FMN_red"/>
    <property type="match status" value="1"/>
</dbReference>
<dbReference type="InterPro" id="IPR051796">
    <property type="entry name" value="ISF_SsuE-like"/>
</dbReference>
<dbReference type="STRING" id="1469948.GCA_000732725_01666"/>
<name>A0A4R1QXL7_9FIRM</name>
<evidence type="ECO:0000259" key="3">
    <source>
        <dbReference type="Pfam" id="PF03358"/>
    </source>
</evidence>
<evidence type="ECO:0000313" key="4">
    <source>
        <dbReference type="EMBL" id="TCL56684.1"/>
    </source>
</evidence>
<reference evidence="4 5" key="1">
    <citation type="submission" date="2019-03" db="EMBL/GenBank/DDBJ databases">
        <title>Genomic Encyclopedia of Type Strains, Phase IV (KMG-IV): sequencing the most valuable type-strain genomes for metagenomic binning, comparative biology and taxonomic classification.</title>
        <authorList>
            <person name="Goeker M."/>
        </authorList>
    </citation>
    <scope>NUCLEOTIDE SEQUENCE [LARGE SCALE GENOMIC DNA]</scope>
    <source>
        <strain evidence="4 5">DSM 100556</strain>
    </source>
</reference>
<dbReference type="InterPro" id="IPR005025">
    <property type="entry name" value="FMN_Rdtase-like_dom"/>
</dbReference>
<evidence type="ECO:0000313" key="5">
    <source>
        <dbReference type="Proteomes" id="UP000295718"/>
    </source>
</evidence>
<proteinExistence type="predicted"/>
<dbReference type="PANTHER" id="PTHR43278:SF4">
    <property type="entry name" value="NAD(P)H-DEPENDENT FMN-CONTAINING OXIDOREDUCTASE YWQN-RELATED"/>
    <property type="match status" value="1"/>
</dbReference>
<dbReference type="GO" id="GO:0016491">
    <property type="term" value="F:oxidoreductase activity"/>
    <property type="evidence" value="ECO:0007669"/>
    <property type="project" value="InterPro"/>
</dbReference>
<evidence type="ECO:0000256" key="1">
    <source>
        <dbReference type="ARBA" id="ARBA00022630"/>
    </source>
</evidence>
<sequence length="195" mass="22030">MKILVFMGSPRKNGDTATLLKSFLTELEIKGAEVKTIFLYDKKIAPCLECFQCQDKLGEYGCSIQDDMYDISDEILKADCFILASPIFIWYCTAPMKAMLDRFYGLHKYYGKQRGPSLLEGKMCGIIATCGYDLEYGISPFEDGIKRFCEHFKIKYIGKAAVQKKEGDDVDKFETEDSKKIAAGFAEKVISCCTK</sequence>
<keyword evidence="2" id="KW-0288">FMN</keyword>
<dbReference type="SUPFAM" id="SSF52218">
    <property type="entry name" value="Flavoproteins"/>
    <property type="match status" value="1"/>
</dbReference>
<accession>A0A4R1QXL7</accession>
<dbReference type="RefSeq" id="WP_031390377.1">
    <property type="nucleotide sequence ID" value="NZ_JPNB01000001.1"/>
</dbReference>
<evidence type="ECO:0000256" key="2">
    <source>
        <dbReference type="ARBA" id="ARBA00022643"/>
    </source>
</evidence>
<gene>
    <name evidence="4" type="ORF">EDD76_111178</name>
</gene>
<dbReference type="PANTHER" id="PTHR43278">
    <property type="entry name" value="NAD(P)H-DEPENDENT FMN-CONTAINING OXIDOREDUCTASE YWQN-RELATED"/>
    <property type="match status" value="1"/>
</dbReference>
<comment type="caution">
    <text evidence="4">The sequence shown here is derived from an EMBL/GenBank/DDBJ whole genome shotgun (WGS) entry which is preliminary data.</text>
</comment>